<gene>
    <name evidence="7" type="ORF">GBZ86_04515</name>
</gene>
<evidence type="ECO:0000256" key="3">
    <source>
        <dbReference type="ARBA" id="ARBA00023015"/>
    </source>
</evidence>
<proteinExistence type="inferred from homology"/>
<keyword evidence="7" id="KW-0032">Aminotransferase</keyword>
<comment type="caution">
    <text evidence="7">The sequence shown here is derived from an EMBL/GenBank/DDBJ whole genome shotgun (WGS) entry which is preliminary data.</text>
</comment>
<evidence type="ECO:0000256" key="4">
    <source>
        <dbReference type="ARBA" id="ARBA00023125"/>
    </source>
</evidence>
<dbReference type="RefSeq" id="WP_152888165.1">
    <property type="nucleotide sequence ID" value="NZ_WHJC01000034.1"/>
</dbReference>
<dbReference type="SUPFAM" id="SSF53383">
    <property type="entry name" value="PLP-dependent transferases"/>
    <property type="match status" value="1"/>
</dbReference>
<evidence type="ECO:0000256" key="1">
    <source>
        <dbReference type="ARBA" id="ARBA00005384"/>
    </source>
</evidence>
<dbReference type="AlphaFoldDB" id="A0A6I1MQ75"/>
<dbReference type="OrthoDB" id="9802328at2"/>
<dbReference type="Pfam" id="PF00155">
    <property type="entry name" value="Aminotran_1_2"/>
    <property type="match status" value="1"/>
</dbReference>
<dbReference type="Proteomes" id="UP000430345">
    <property type="component" value="Unassembled WGS sequence"/>
</dbReference>
<comment type="similarity">
    <text evidence="1">In the C-terminal section; belongs to the class-I pyridoxal-phosphate-dependent aminotransferase family.</text>
</comment>
<dbReference type="Gene3D" id="3.90.1150.10">
    <property type="entry name" value="Aspartate Aminotransferase, domain 1"/>
    <property type="match status" value="1"/>
</dbReference>
<feature type="domain" description="HTH gntR-type" evidence="6">
    <location>
        <begin position="12"/>
        <end position="80"/>
    </location>
</feature>
<dbReference type="CDD" id="cd00609">
    <property type="entry name" value="AAT_like"/>
    <property type="match status" value="1"/>
</dbReference>
<dbReference type="Gene3D" id="1.10.10.10">
    <property type="entry name" value="Winged helix-like DNA-binding domain superfamily/Winged helix DNA-binding domain"/>
    <property type="match status" value="1"/>
</dbReference>
<keyword evidence="3" id="KW-0805">Transcription regulation</keyword>
<dbReference type="Gene3D" id="3.40.640.10">
    <property type="entry name" value="Type I PLP-dependent aspartate aminotransferase-like (Major domain)"/>
    <property type="match status" value="1"/>
</dbReference>
<name>A0A6I1MQ75_9CLOT</name>
<evidence type="ECO:0000256" key="5">
    <source>
        <dbReference type="ARBA" id="ARBA00023163"/>
    </source>
</evidence>
<dbReference type="SUPFAM" id="SSF46785">
    <property type="entry name" value="Winged helix' DNA-binding domain"/>
    <property type="match status" value="1"/>
</dbReference>
<evidence type="ECO:0000313" key="7">
    <source>
        <dbReference type="EMBL" id="MPQ43021.1"/>
    </source>
</evidence>
<dbReference type="Pfam" id="PF00392">
    <property type="entry name" value="GntR"/>
    <property type="match status" value="1"/>
</dbReference>
<dbReference type="PANTHER" id="PTHR46577:SF1">
    <property type="entry name" value="HTH-TYPE TRANSCRIPTIONAL REGULATORY PROTEIN GABR"/>
    <property type="match status" value="1"/>
</dbReference>
<dbReference type="SMART" id="SM00345">
    <property type="entry name" value="HTH_GNTR"/>
    <property type="match status" value="1"/>
</dbReference>
<protein>
    <submittedName>
        <fullName evidence="7">Aminotransferase class I/II-fold pyridoxal phosphate-dependent enzyme</fullName>
    </submittedName>
</protein>
<sequence length="468" mass="54235">MEKYTIKFTEDSSKYIDIYNKIKELIECKEILDGEKLPTIRILSKYLKVNKITVINAYKKLSTEGYIYQVQGSGSYARRKEAVKNLKNEYKDIFNKIASGELKDFIDFTGETTSTNFFKVETLREVFNEVLTRDGIDALTYNDSLGYKSLRESINNNFWNGKNCLDNMLIISGAQQGIDIVAKALININEAVIVEKPTYSGALTVLKLRGANVLQVPIENDGVNIEYLEKLIKKYKVKCFYTMSYFQNPTGVSCSLKKKKKIIELAYKYNFYIIEDDYLSELIYDDEIEYLPYRSLDSKRVIYIKSFSKIFLPGIRIGYLLAPTEFNEILHASKVSTDISTSSLMQRALNEYITKGYWVDHIKCLNREYSNRYNYVVKLIKERLNGLVTFHEPKGGLNLFLNINKNLNVTSKELFYKLKEKNTIITPGVIFFHNAKDGEWSFRLGFSQLDYKNIDKGINNIYEILKGR</sequence>
<dbReference type="EMBL" id="WHJC01000034">
    <property type="protein sequence ID" value="MPQ43021.1"/>
    <property type="molecule type" value="Genomic_DNA"/>
</dbReference>
<keyword evidence="8" id="KW-1185">Reference proteome</keyword>
<reference evidence="7 8" key="1">
    <citation type="submission" date="2019-10" db="EMBL/GenBank/DDBJ databases">
        <title>The Genome Sequence of Clostridium tarantellae Isolated from Fish Brain.</title>
        <authorList>
            <person name="Bano L."/>
            <person name="Kiel M."/>
            <person name="Sales G."/>
            <person name="Doxey A.C."/>
            <person name="Mansfield M.J."/>
            <person name="Schiavone M."/>
            <person name="Rossetto O."/>
            <person name="Pirazzini M."/>
            <person name="Dobrindt U."/>
            <person name="Montecucco C."/>
        </authorList>
    </citation>
    <scope>NUCLEOTIDE SEQUENCE [LARGE SCALE GENOMIC DNA]</scope>
    <source>
        <strain evidence="7 8">DSM 3997</strain>
    </source>
</reference>
<evidence type="ECO:0000259" key="6">
    <source>
        <dbReference type="PROSITE" id="PS50949"/>
    </source>
</evidence>
<dbReference type="GO" id="GO:0030170">
    <property type="term" value="F:pyridoxal phosphate binding"/>
    <property type="evidence" value="ECO:0007669"/>
    <property type="project" value="InterPro"/>
</dbReference>
<dbReference type="InterPro" id="IPR015424">
    <property type="entry name" value="PyrdxlP-dep_Trfase"/>
</dbReference>
<dbReference type="PANTHER" id="PTHR46577">
    <property type="entry name" value="HTH-TYPE TRANSCRIPTIONAL REGULATORY PROTEIN GABR"/>
    <property type="match status" value="1"/>
</dbReference>
<dbReference type="InterPro" id="IPR051446">
    <property type="entry name" value="HTH_trans_reg/aminotransferase"/>
</dbReference>
<organism evidence="7 8">
    <name type="scientific">Clostridium tarantellae</name>
    <dbReference type="NCBI Taxonomy" id="39493"/>
    <lineage>
        <taxon>Bacteria</taxon>
        <taxon>Bacillati</taxon>
        <taxon>Bacillota</taxon>
        <taxon>Clostridia</taxon>
        <taxon>Eubacteriales</taxon>
        <taxon>Clostridiaceae</taxon>
        <taxon>Clostridium</taxon>
    </lineage>
</organism>
<dbReference type="InterPro" id="IPR015421">
    <property type="entry name" value="PyrdxlP-dep_Trfase_major"/>
</dbReference>
<dbReference type="GO" id="GO:0003677">
    <property type="term" value="F:DNA binding"/>
    <property type="evidence" value="ECO:0007669"/>
    <property type="project" value="UniProtKB-KW"/>
</dbReference>
<dbReference type="InterPro" id="IPR000524">
    <property type="entry name" value="Tscrpt_reg_HTH_GntR"/>
</dbReference>
<dbReference type="PROSITE" id="PS50949">
    <property type="entry name" value="HTH_GNTR"/>
    <property type="match status" value="1"/>
</dbReference>
<dbReference type="InterPro" id="IPR015422">
    <property type="entry name" value="PyrdxlP-dep_Trfase_small"/>
</dbReference>
<accession>A0A6I1MQ75</accession>
<dbReference type="InterPro" id="IPR036390">
    <property type="entry name" value="WH_DNA-bd_sf"/>
</dbReference>
<keyword evidence="2" id="KW-0663">Pyridoxal phosphate</keyword>
<dbReference type="GO" id="GO:0003700">
    <property type="term" value="F:DNA-binding transcription factor activity"/>
    <property type="evidence" value="ECO:0007669"/>
    <property type="project" value="InterPro"/>
</dbReference>
<dbReference type="InterPro" id="IPR036388">
    <property type="entry name" value="WH-like_DNA-bd_sf"/>
</dbReference>
<dbReference type="CDD" id="cd07377">
    <property type="entry name" value="WHTH_GntR"/>
    <property type="match status" value="1"/>
</dbReference>
<keyword evidence="4" id="KW-0238">DNA-binding</keyword>
<keyword evidence="5" id="KW-0804">Transcription</keyword>
<dbReference type="InterPro" id="IPR004839">
    <property type="entry name" value="Aminotransferase_I/II_large"/>
</dbReference>
<keyword evidence="7" id="KW-0808">Transferase</keyword>
<evidence type="ECO:0000313" key="8">
    <source>
        <dbReference type="Proteomes" id="UP000430345"/>
    </source>
</evidence>
<dbReference type="GO" id="GO:0008483">
    <property type="term" value="F:transaminase activity"/>
    <property type="evidence" value="ECO:0007669"/>
    <property type="project" value="UniProtKB-KW"/>
</dbReference>
<evidence type="ECO:0000256" key="2">
    <source>
        <dbReference type="ARBA" id="ARBA00022898"/>
    </source>
</evidence>